<feature type="domain" description="S1-like" evidence="3">
    <location>
        <begin position="4"/>
        <end position="73"/>
    </location>
</feature>
<dbReference type="InterPro" id="IPR012340">
    <property type="entry name" value="NA-bd_OB-fold"/>
</dbReference>
<dbReference type="AlphaFoldDB" id="A0A381QC14"/>
<dbReference type="GO" id="GO:0003723">
    <property type="term" value="F:RNA binding"/>
    <property type="evidence" value="ECO:0007669"/>
    <property type="project" value="InterPro"/>
</dbReference>
<feature type="domain" description="EngC GTPase" evidence="4">
    <location>
        <begin position="83"/>
        <end position="231"/>
    </location>
</feature>
<sequence>MIGVVDQTGGGSYRVRLEDGLVVEASLRGRLKLGGAKKDRIVIGDRVSLEQLDDGWAIERAEQRTSELVKRSRGKRVHRVLAANLDRAFMVVAAKDPQANPELVDRLLLLGESSRIKPALVINKMDLPGAGEVAEPLKNLYQSIGYLVLPVSAIAGVGVGRLEEELCSGISTLIGPSGVGKSSLLNAIDPKLELRTGELSRKGGTGRHTTVNARIISLSCGGFVADTPGFGDIAFAGIPPSELGYCFPEFREHLALCRFRGCSHVSEPDCGVQAAVEKGVIPTTRFRSYLKAHSEAADLSSYG</sequence>
<evidence type="ECO:0000259" key="4">
    <source>
        <dbReference type="PROSITE" id="PS50936"/>
    </source>
</evidence>
<dbReference type="EMBL" id="UINC01001294">
    <property type="protein sequence ID" value="SUZ76871.1"/>
    <property type="molecule type" value="Genomic_DNA"/>
</dbReference>
<dbReference type="SUPFAM" id="SSF52540">
    <property type="entry name" value="P-loop containing nucleoside triphosphate hydrolases"/>
    <property type="match status" value="1"/>
</dbReference>
<dbReference type="NCBIfam" id="TIGR00157">
    <property type="entry name" value="ribosome small subunit-dependent GTPase A"/>
    <property type="match status" value="1"/>
</dbReference>
<dbReference type="PROSITE" id="PS50936">
    <property type="entry name" value="ENGC_GTPASE"/>
    <property type="match status" value="1"/>
</dbReference>
<reference evidence="6" key="1">
    <citation type="submission" date="2018-05" db="EMBL/GenBank/DDBJ databases">
        <authorList>
            <person name="Lanie J.A."/>
            <person name="Ng W.-L."/>
            <person name="Kazmierczak K.M."/>
            <person name="Andrzejewski T.M."/>
            <person name="Davidsen T.M."/>
            <person name="Wayne K.J."/>
            <person name="Tettelin H."/>
            <person name="Glass J.I."/>
            <person name="Rusch D."/>
            <person name="Podicherti R."/>
            <person name="Tsui H.-C.T."/>
            <person name="Winkler M.E."/>
        </authorList>
    </citation>
    <scope>NUCLEOTIDE SEQUENCE</scope>
</reference>
<dbReference type="HAMAP" id="MF_01820">
    <property type="entry name" value="GTPase_RsgA"/>
    <property type="match status" value="1"/>
</dbReference>
<feature type="domain" description="CP-type G" evidence="5">
    <location>
        <begin position="74"/>
        <end position="233"/>
    </location>
</feature>
<dbReference type="Gene3D" id="2.40.50.140">
    <property type="entry name" value="Nucleic acid-binding proteins"/>
    <property type="match status" value="1"/>
</dbReference>
<evidence type="ECO:0000256" key="1">
    <source>
        <dbReference type="ARBA" id="ARBA00022741"/>
    </source>
</evidence>
<evidence type="ECO:0000313" key="6">
    <source>
        <dbReference type="EMBL" id="SUZ76871.1"/>
    </source>
</evidence>
<dbReference type="GO" id="GO:0005525">
    <property type="term" value="F:GTP binding"/>
    <property type="evidence" value="ECO:0007669"/>
    <property type="project" value="UniProtKB-KW"/>
</dbReference>
<dbReference type="Pfam" id="PF03193">
    <property type="entry name" value="RsgA_GTPase"/>
    <property type="match status" value="1"/>
</dbReference>
<dbReference type="PROSITE" id="PS51721">
    <property type="entry name" value="G_CP"/>
    <property type="match status" value="1"/>
</dbReference>
<keyword evidence="2" id="KW-0342">GTP-binding</keyword>
<evidence type="ECO:0000256" key="2">
    <source>
        <dbReference type="ARBA" id="ARBA00023134"/>
    </source>
</evidence>
<organism evidence="6">
    <name type="scientific">marine metagenome</name>
    <dbReference type="NCBI Taxonomy" id="408172"/>
    <lineage>
        <taxon>unclassified sequences</taxon>
        <taxon>metagenomes</taxon>
        <taxon>ecological metagenomes</taxon>
    </lineage>
</organism>
<dbReference type="PROSITE" id="PS50832">
    <property type="entry name" value="S1_IF1_TYPE"/>
    <property type="match status" value="1"/>
</dbReference>
<dbReference type="SUPFAM" id="SSF50249">
    <property type="entry name" value="Nucleic acid-binding proteins"/>
    <property type="match status" value="1"/>
</dbReference>
<dbReference type="InterPro" id="IPR006196">
    <property type="entry name" value="RNA-binding_domain_S1_IF1"/>
</dbReference>
<dbReference type="GO" id="GO:0003743">
    <property type="term" value="F:translation initiation factor activity"/>
    <property type="evidence" value="ECO:0007669"/>
    <property type="project" value="InterPro"/>
</dbReference>
<accession>A0A381QC14</accession>
<protein>
    <recommendedName>
        <fullName evidence="7">EngC GTPase domain-containing protein</fullName>
    </recommendedName>
</protein>
<keyword evidence="1" id="KW-0547">Nucleotide-binding</keyword>
<dbReference type="InterPro" id="IPR027417">
    <property type="entry name" value="P-loop_NTPase"/>
</dbReference>
<dbReference type="Gene3D" id="1.10.40.50">
    <property type="entry name" value="Probable gtpase engc, domain 3"/>
    <property type="match status" value="1"/>
</dbReference>
<name>A0A381QC14_9ZZZZ</name>
<dbReference type="InterPro" id="IPR010914">
    <property type="entry name" value="RsgA_GTPase_dom"/>
</dbReference>
<dbReference type="InterPro" id="IPR004881">
    <property type="entry name" value="Ribosome_biogen_GTPase_RsgA"/>
</dbReference>
<proteinExistence type="inferred from homology"/>
<dbReference type="GO" id="GO:0003924">
    <property type="term" value="F:GTPase activity"/>
    <property type="evidence" value="ECO:0007669"/>
    <property type="project" value="InterPro"/>
</dbReference>
<evidence type="ECO:0008006" key="7">
    <source>
        <dbReference type="Google" id="ProtNLM"/>
    </source>
</evidence>
<evidence type="ECO:0000259" key="3">
    <source>
        <dbReference type="PROSITE" id="PS50832"/>
    </source>
</evidence>
<evidence type="ECO:0000259" key="5">
    <source>
        <dbReference type="PROSITE" id="PS51721"/>
    </source>
</evidence>
<dbReference type="Gene3D" id="3.40.50.300">
    <property type="entry name" value="P-loop containing nucleotide triphosphate hydrolases"/>
    <property type="match status" value="1"/>
</dbReference>
<gene>
    <name evidence="6" type="ORF">METZ01_LOCUS29725</name>
</gene>
<dbReference type="PANTHER" id="PTHR32120:SF11">
    <property type="entry name" value="SMALL RIBOSOMAL SUBUNIT BIOGENESIS GTPASE RSGA 1, MITOCHONDRIAL-RELATED"/>
    <property type="match status" value="1"/>
</dbReference>
<dbReference type="InterPro" id="IPR030378">
    <property type="entry name" value="G_CP_dom"/>
</dbReference>
<dbReference type="PANTHER" id="PTHR32120">
    <property type="entry name" value="SMALL RIBOSOMAL SUBUNIT BIOGENESIS GTPASE RSGA"/>
    <property type="match status" value="1"/>
</dbReference>
<dbReference type="CDD" id="cd01854">
    <property type="entry name" value="YjeQ_EngC"/>
    <property type="match status" value="1"/>
</dbReference>